<organism evidence="2 3">
    <name type="scientific">Elysia crispata</name>
    <name type="common">lettuce slug</name>
    <dbReference type="NCBI Taxonomy" id="231223"/>
    <lineage>
        <taxon>Eukaryota</taxon>
        <taxon>Metazoa</taxon>
        <taxon>Spiralia</taxon>
        <taxon>Lophotrochozoa</taxon>
        <taxon>Mollusca</taxon>
        <taxon>Gastropoda</taxon>
        <taxon>Heterobranchia</taxon>
        <taxon>Euthyneura</taxon>
        <taxon>Panpulmonata</taxon>
        <taxon>Sacoglossa</taxon>
        <taxon>Placobranchoidea</taxon>
        <taxon>Plakobranchidae</taxon>
        <taxon>Elysia</taxon>
    </lineage>
</organism>
<comment type="caution">
    <text evidence="2">The sequence shown here is derived from an EMBL/GenBank/DDBJ whole genome shotgun (WGS) entry which is preliminary data.</text>
</comment>
<feature type="compositionally biased region" description="Polar residues" evidence="1">
    <location>
        <begin position="15"/>
        <end position="26"/>
    </location>
</feature>
<feature type="region of interest" description="Disordered" evidence="1">
    <location>
        <begin position="79"/>
        <end position="110"/>
    </location>
</feature>
<evidence type="ECO:0000313" key="3">
    <source>
        <dbReference type="Proteomes" id="UP001283361"/>
    </source>
</evidence>
<reference evidence="2" key="1">
    <citation type="journal article" date="2023" name="G3 (Bethesda)">
        <title>A reference genome for the long-term kleptoplast-retaining sea slug Elysia crispata morphotype clarki.</title>
        <authorList>
            <person name="Eastman K.E."/>
            <person name="Pendleton A.L."/>
            <person name="Shaikh M.A."/>
            <person name="Suttiyut T."/>
            <person name="Ogas R."/>
            <person name="Tomko P."/>
            <person name="Gavelis G."/>
            <person name="Widhalm J.R."/>
            <person name="Wisecaver J.H."/>
        </authorList>
    </citation>
    <scope>NUCLEOTIDE SEQUENCE</scope>
    <source>
        <strain evidence="2">ECLA1</strain>
    </source>
</reference>
<evidence type="ECO:0000313" key="2">
    <source>
        <dbReference type="EMBL" id="KAK3794998.1"/>
    </source>
</evidence>
<gene>
    <name evidence="2" type="ORF">RRG08_019763</name>
</gene>
<sequence length="110" mass="11972">MSALNHVVDRLYQTKSGDCIESSSGPTIPDKSSRPDLTRPSVSVTKQNPVIVFSHIVDQLYQTNQAGLTYQAQCERNKTKSGDCIESYSGPTIPDKSSRPDLTNPSVSVT</sequence>
<feature type="compositionally biased region" description="Polar residues" evidence="1">
    <location>
        <begin position="100"/>
        <end position="110"/>
    </location>
</feature>
<name>A0AAE1E6U0_9GAST</name>
<dbReference type="AlphaFoldDB" id="A0AAE1E6U0"/>
<feature type="region of interest" description="Disordered" evidence="1">
    <location>
        <begin position="15"/>
        <end position="42"/>
    </location>
</feature>
<accession>A0AAE1E6U0</accession>
<proteinExistence type="predicted"/>
<dbReference type="EMBL" id="JAWDGP010001084">
    <property type="protein sequence ID" value="KAK3794998.1"/>
    <property type="molecule type" value="Genomic_DNA"/>
</dbReference>
<evidence type="ECO:0000256" key="1">
    <source>
        <dbReference type="SAM" id="MobiDB-lite"/>
    </source>
</evidence>
<protein>
    <submittedName>
        <fullName evidence="2">Uncharacterized protein</fullName>
    </submittedName>
</protein>
<dbReference type="Proteomes" id="UP001283361">
    <property type="component" value="Unassembled WGS sequence"/>
</dbReference>
<keyword evidence="3" id="KW-1185">Reference proteome</keyword>